<sequence>MTSNNFSSPQKTSVKKPLLHTLQGHEVWPPPIWLMRQAGRYLPEFRAMRAKADFLTRCMTPDIAVELTVQPIRRYKMDGAILFSDILILPWVMGQSLAFVEGKGPVLEPIRSEADLKLLDKNRVLEATRPVQQTLSILAKELPDVTTLIGFAGSPFTVACYMVEGGGSRDFAQTRKMMLQNTPLFQKIIDLLVTTTAQMLSAQIRAGAQTVMLFDSWGGLLPPQEFRQFVIEPTRQIVEFLRAEHPSVPVIGFPRLGGVMAVEYAEKTGVNTLALDTVTDPTKIASMVPSKLALQGNLDPMILLNGGDALVKEATRIRDSLRGRPHVFNLGHGVMQQTPPENVALLVDSVRNV</sequence>
<feature type="binding site" evidence="7">
    <location>
        <position position="85"/>
    </location>
    <ligand>
        <name>substrate</name>
    </ligand>
</feature>
<dbReference type="Pfam" id="PF01208">
    <property type="entry name" value="URO-D"/>
    <property type="match status" value="1"/>
</dbReference>
<dbReference type="PANTHER" id="PTHR21091">
    <property type="entry name" value="METHYLTETRAHYDROFOLATE:HOMOCYSTEINE METHYLTRANSFERASE RELATED"/>
    <property type="match status" value="1"/>
</dbReference>
<dbReference type="SUPFAM" id="SSF51726">
    <property type="entry name" value="UROD/MetE-like"/>
    <property type="match status" value="1"/>
</dbReference>
<dbReference type="NCBIfam" id="TIGR01464">
    <property type="entry name" value="hemE"/>
    <property type="match status" value="1"/>
</dbReference>
<evidence type="ECO:0000256" key="3">
    <source>
        <dbReference type="ARBA" id="ARBA00012288"/>
    </source>
</evidence>
<feature type="domain" description="Uroporphyrinogen decarboxylase (URO-D)" evidence="11">
    <location>
        <begin position="149"/>
        <end position="165"/>
    </location>
</feature>
<feature type="binding site" evidence="7">
    <location>
        <position position="216"/>
    </location>
    <ligand>
        <name>substrate</name>
    </ligand>
</feature>
<dbReference type="InterPro" id="IPR038071">
    <property type="entry name" value="UROD/MetE-like_sf"/>
</dbReference>
<dbReference type="Gene3D" id="3.20.20.210">
    <property type="match status" value="1"/>
</dbReference>
<evidence type="ECO:0000256" key="7">
    <source>
        <dbReference type="HAMAP-Rule" id="MF_00218"/>
    </source>
</evidence>
<dbReference type="RefSeq" id="WP_160619314.1">
    <property type="nucleotide sequence ID" value="NZ_CP047652.1"/>
</dbReference>
<dbReference type="InterPro" id="IPR006361">
    <property type="entry name" value="Uroporphyrinogen_deCO2ase_HemE"/>
</dbReference>
<keyword evidence="4 7" id="KW-0210">Decarboxylase</keyword>
<comment type="pathway">
    <text evidence="1 7 8">Porphyrin-containing compound metabolism; protoporphyrin-IX biosynthesis; coproporphyrinogen-III from 5-aminolevulinate: step 4/4.</text>
</comment>
<keyword evidence="7" id="KW-0963">Cytoplasm</keyword>
<evidence type="ECO:0000313" key="13">
    <source>
        <dbReference type="Proteomes" id="UP000463975"/>
    </source>
</evidence>
<evidence type="ECO:0000256" key="9">
    <source>
        <dbReference type="RuleBase" id="RU004169"/>
    </source>
</evidence>
<dbReference type="HAMAP" id="MF_00218">
    <property type="entry name" value="URO_D"/>
    <property type="match status" value="1"/>
</dbReference>
<dbReference type="AlphaFoldDB" id="A0A6P1NKS4"/>
<evidence type="ECO:0000256" key="2">
    <source>
        <dbReference type="ARBA" id="ARBA00009935"/>
    </source>
</evidence>
<proteinExistence type="inferred from homology"/>
<comment type="subunit">
    <text evidence="7">Homodimer.</text>
</comment>
<dbReference type="PROSITE" id="PS00906">
    <property type="entry name" value="UROD_1"/>
    <property type="match status" value="1"/>
</dbReference>
<evidence type="ECO:0000256" key="4">
    <source>
        <dbReference type="ARBA" id="ARBA00022793"/>
    </source>
</evidence>
<feature type="binding site" evidence="7">
    <location>
        <position position="161"/>
    </location>
    <ligand>
        <name>substrate</name>
    </ligand>
</feature>
<comment type="catalytic activity">
    <reaction evidence="7 8">
        <text>uroporphyrinogen III + 4 H(+) = coproporphyrinogen III + 4 CO2</text>
        <dbReference type="Rhea" id="RHEA:19865"/>
        <dbReference type="ChEBI" id="CHEBI:15378"/>
        <dbReference type="ChEBI" id="CHEBI:16526"/>
        <dbReference type="ChEBI" id="CHEBI:57308"/>
        <dbReference type="ChEBI" id="CHEBI:57309"/>
        <dbReference type="EC" id="4.1.1.37"/>
    </reaction>
</comment>
<evidence type="ECO:0000256" key="8">
    <source>
        <dbReference type="RuleBase" id="RU000554"/>
    </source>
</evidence>
<organism evidence="12 13">
    <name type="scientific">Aristophania vespae</name>
    <dbReference type="NCBI Taxonomy" id="2697033"/>
    <lineage>
        <taxon>Bacteria</taxon>
        <taxon>Pseudomonadati</taxon>
        <taxon>Pseudomonadota</taxon>
        <taxon>Alphaproteobacteria</taxon>
        <taxon>Acetobacterales</taxon>
        <taxon>Acetobacteraceae</taxon>
        <taxon>Aristophania</taxon>
    </lineage>
</organism>
<keyword evidence="5 7" id="KW-0456">Lyase</keyword>
<evidence type="ECO:0000259" key="11">
    <source>
        <dbReference type="PROSITE" id="PS00907"/>
    </source>
</evidence>
<name>A0A6P1NKS4_9PROT</name>
<dbReference type="PANTHER" id="PTHR21091:SF169">
    <property type="entry name" value="UROPORPHYRINOGEN DECARBOXYLASE"/>
    <property type="match status" value="1"/>
</dbReference>
<evidence type="ECO:0000256" key="1">
    <source>
        <dbReference type="ARBA" id="ARBA00004804"/>
    </source>
</evidence>
<accession>A0A6P1NKS4</accession>
<reference evidence="12 13" key="1">
    <citation type="submission" date="2020-01" db="EMBL/GenBank/DDBJ databases">
        <title>Genome sequencing of strain KACC 21507.</title>
        <authorList>
            <person name="Heo J."/>
            <person name="Kim S.-J."/>
            <person name="Kim J.-S."/>
            <person name="Hong S.-B."/>
            <person name="Kwon S.-W."/>
        </authorList>
    </citation>
    <scope>NUCLEOTIDE SEQUENCE [LARGE SCALE GENOMIC DNA]</scope>
    <source>
        <strain evidence="12 13">KACC 21507</strain>
    </source>
</reference>
<feature type="site" description="Transition state stabilizer" evidence="7">
    <location>
        <position position="85"/>
    </location>
</feature>
<dbReference type="InterPro" id="IPR000257">
    <property type="entry name" value="Uroporphyrinogen_deCOase"/>
</dbReference>
<dbReference type="GO" id="GO:0005829">
    <property type="term" value="C:cytosol"/>
    <property type="evidence" value="ECO:0007669"/>
    <property type="project" value="TreeGrafter"/>
</dbReference>
<evidence type="ECO:0000313" key="12">
    <source>
        <dbReference type="EMBL" id="QHI96242.1"/>
    </source>
</evidence>
<evidence type="ECO:0000259" key="10">
    <source>
        <dbReference type="PROSITE" id="PS00906"/>
    </source>
</evidence>
<dbReference type="EC" id="4.1.1.37" evidence="3 7"/>
<comment type="caution">
    <text evidence="7">Lacks conserved residue(s) required for the propagation of feature annotation.</text>
</comment>
<gene>
    <name evidence="7" type="primary">hemE</name>
    <name evidence="12" type="ORF">GT348_08405</name>
</gene>
<dbReference type="UniPathway" id="UPA00251">
    <property type="reaction ID" value="UER00321"/>
</dbReference>
<feature type="domain" description="Uroporphyrinogen decarboxylase (URO-D)" evidence="10">
    <location>
        <begin position="31"/>
        <end position="40"/>
    </location>
</feature>
<protein>
    <recommendedName>
        <fullName evidence="3 7">Uroporphyrinogen decarboxylase</fullName>
        <shortName evidence="7">UPD</shortName>
        <shortName evidence="7">URO-D</shortName>
        <ecNumber evidence="3 7">4.1.1.37</ecNumber>
    </recommendedName>
</protein>
<evidence type="ECO:0000256" key="6">
    <source>
        <dbReference type="ARBA" id="ARBA00023244"/>
    </source>
</evidence>
<comment type="subcellular location">
    <subcellularLocation>
        <location evidence="7">Cytoplasm</location>
    </subcellularLocation>
</comment>
<evidence type="ECO:0000256" key="5">
    <source>
        <dbReference type="ARBA" id="ARBA00023239"/>
    </source>
</evidence>
<keyword evidence="6 7" id="KW-0627">Porphyrin biosynthesis</keyword>
<comment type="similarity">
    <text evidence="2 7 9">Belongs to the uroporphyrinogen decarboxylase family.</text>
</comment>
<keyword evidence="13" id="KW-1185">Reference proteome</keyword>
<feature type="binding site" evidence="7">
    <location>
        <position position="332"/>
    </location>
    <ligand>
        <name>substrate</name>
    </ligand>
</feature>
<comment type="function">
    <text evidence="7">Catalyzes the decarboxylation of four acetate groups of uroporphyrinogen-III to yield coproporphyrinogen-III.</text>
</comment>
<dbReference type="GO" id="GO:0019353">
    <property type="term" value="P:protoporphyrinogen IX biosynthetic process from glutamate"/>
    <property type="evidence" value="ECO:0007669"/>
    <property type="project" value="TreeGrafter"/>
</dbReference>
<dbReference type="CDD" id="cd00717">
    <property type="entry name" value="URO-D"/>
    <property type="match status" value="1"/>
</dbReference>
<dbReference type="Proteomes" id="UP000463975">
    <property type="component" value="Chromosome"/>
</dbReference>
<feature type="binding site" evidence="7">
    <location>
        <begin position="36"/>
        <end position="40"/>
    </location>
    <ligand>
        <name>substrate</name>
    </ligand>
</feature>
<dbReference type="KEGG" id="bomb:GT348_08405"/>
<dbReference type="GO" id="GO:0004853">
    <property type="term" value="F:uroporphyrinogen decarboxylase activity"/>
    <property type="evidence" value="ECO:0007669"/>
    <property type="project" value="UniProtKB-UniRule"/>
</dbReference>
<dbReference type="PROSITE" id="PS00907">
    <property type="entry name" value="UROD_2"/>
    <property type="match status" value="1"/>
</dbReference>
<dbReference type="EMBL" id="CP047652">
    <property type="protein sequence ID" value="QHI96242.1"/>
    <property type="molecule type" value="Genomic_DNA"/>
</dbReference>